<accession>A0AA42T918</accession>
<gene>
    <name evidence="1" type="ORF">N5C32_00160</name>
</gene>
<dbReference type="AlphaFoldDB" id="A0AA42T918"/>
<sequence length="78" mass="8926">MNQPLNEFPEQTCTKCGESWPADTEFFFADKGKARGLSHTCKACFEELPSVRAKRAKVQRAPLRSPWENLFPDHRESA</sequence>
<dbReference type="EMBL" id="JAOCAE010000001">
    <property type="protein sequence ID" value="MDH1234448.1"/>
    <property type="molecule type" value="Genomic_DNA"/>
</dbReference>
<evidence type="ECO:0000313" key="2">
    <source>
        <dbReference type="Proteomes" id="UP001158500"/>
    </source>
</evidence>
<evidence type="ECO:0000313" key="1">
    <source>
        <dbReference type="EMBL" id="MDH1234448.1"/>
    </source>
</evidence>
<reference evidence="1" key="1">
    <citation type="submission" date="2022-09" db="EMBL/GenBank/DDBJ databases">
        <title>Intensive care unit water sources are persistently colonized with multi-drug resistant bacteria and are the site of extensive horizontal gene transfer of antibiotic resistance genes.</title>
        <authorList>
            <person name="Diorio-Toth L."/>
        </authorList>
    </citation>
    <scope>NUCLEOTIDE SEQUENCE</scope>
    <source>
        <strain evidence="1">GD03947</strain>
    </source>
</reference>
<name>A0AA42T918_STUST</name>
<dbReference type="RefSeq" id="WP_108242055.1">
    <property type="nucleotide sequence ID" value="NZ_CP025149.2"/>
</dbReference>
<protein>
    <submittedName>
        <fullName evidence="1">Uncharacterized protein</fullName>
    </submittedName>
</protein>
<comment type="caution">
    <text evidence="1">The sequence shown here is derived from an EMBL/GenBank/DDBJ whole genome shotgun (WGS) entry which is preliminary data.</text>
</comment>
<proteinExistence type="predicted"/>
<dbReference type="Proteomes" id="UP001158500">
    <property type="component" value="Unassembled WGS sequence"/>
</dbReference>
<organism evidence="1 2">
    <name type="scientific">Stutzerimonas stutzeri</name>
    <name type="common">Pseudomonas stutzeri</name>
    <dbReference type="NCBI Taxonomy" id="316"/>
    <lineage>
        <taxon>Bacteria</taxon>
        <taxon>Pseudomonadati</taxon>
        <taxon>Pseudomonadota</taxon>
        <taxon>Gammaproteobacteria</taxon>
        <taxon>Pseudomonadales</taxon>
        <taxon>Pseudomonadaceae</taxon>
        <taxon>Stutzerimonas</taxon>
    </lineage>
</organism>